<comment type="caution">
    <text evidence="7">The sequence shown here is derived from an EMBL/GenBank/DDBJ whole genome shotgun (WGS) entry which is preliminary data.</text>
</comment>
<dbReference type="InterPro" id="IPR028995">
    <property type="entry name" value="Glyco_hydro_57/38_cen_sf"/>
</dbReference>
<dbReference type="PANTHER" id="PTHR46017:SF1">
    <property type="entry name" value="ALPHA-MANNOSIDASE 2C1"/>
    <property type="match status" value="1"/>
</dbReference>
<dbReference type="Pfam" id="PF07748">
    <property type="entry name" value="Glyco_hydro_38C"/>
    <property type="match status" value="1"/>
</dbReference>
<evidence type="ECO:0000256" key="5">
    <source>
        <dbReference type="SAM" id="SignalP"/>
    </source>
</evidence>
<dbReference type="Gene3D" id="2.60.120.260">
    <property type="entry name" value="Galactose-binding domain-like"/>
    <property type="match status" value="1"/>
</dbReference>
<evidence type="ECO:0000259" key="6">
    <source>
        <dbReference type="SMART" id="SM00872"/>
    </source>
</evidence>
<protein>
    <recommendedName>
        <fullName evidence="6">Glycoside hydrolase family 38 central domain-containing protein</fullName>
    </recommendedName>
</protein>
<dbReference type="CDD" id="cd10789">
    <property type="entry name" value="GH38N_AMII_ER_cytosolic"/>
    <property type="match status" value="1"/>
</dbReference>
<proteinExistence type="inferred from homology"/>
<dbReference type="GO" id="GO:0030246">
    <property type="term" value="F:carbohydrate binding"/>
    <property type="evidence" value="ECO:0007669"/>
    <property type="project" value="InterPro"/>
</dbReference>
<dbReference type="Gene3D" id="2.60.40.1180">
    <property type="entry name" value="Golgi alpha-mannosidase II"/>
    <property type="match status" value="1"/>
</dbReference>
<dbReference type="SUPFAM" id="SSF88713">
    <property type="entry name" value="Glycoside hydrolase/deacetylase"/>
    <property type="match status" value="1"/>
</dbReference>
<dbReference type="InterPro" id="IPR011013">
    <property type="entry name" value="Gal_mutarotase_sf_dom"/>
</dbReference>
<keyword evidence="5" id="KW-0732">Signal</keyword>
<keyword evidence="4" id="KW-0326">Glycosidase</keyword>
<dbReference type="GO" id="GO:0046872">
    <property type="term" value="F:metal ion binding"/>
    <property type="evidence" value="ECO:0007669"/>
    <property type="project" value="UniProtKB-KW"/>
</dbReference>
<dbReference type="InterPro" id="IPR037094">
    <property type="entry name" value="Glyco_hydro_38_cen_sf"/>
</dbReference>
<evidence type="ECO:0000313" key="8">
    <source>
        <dbReference type="Proteomes" id="UP000052020"/>
    </source>
</evidence>
<dbReference type="Gene3D" id="2.70.98.30">
    <property type="entry name" value="Golgi alpha-mannosidase II, domain 4"/>
    <property type="match status" value="1"/>
</dbReference>
<dbReference type="AlphaFoldDB" id="A0A0S7XQY0"/>
<keyword evidence="2" id="KW-0479">Metal-binding</keyword>
<accession>A0A0S7XQY0</accession>
<dbReference type="InterPro" id="IPR013780">
    <property type="entry name" value="Glyco_hydro_b"/>
</dbReference>
<dbReference type="Pfam" id="PF09261">
    <property type="entry name" value="Alpha-mann_mid"/>
    <property type="match status" value="1"/>
</dbReference>
<dbReference type="FunFam" id="1.20.1270.50:FF:000004">
    <property type="entry name" value="alpha-mannosidase 2C1 isoform X1"/>
    <property type="match status" value="1"/>
</dbReference>
<dbReference type="InterPro" id="IPR027291">
    <property type="entry name" value="Glyco_hydro_38_N_sf"/>
</dbReference>
<dbReference type="Gene3D" id="1.20.1270.50">
    <property type="entry name" value="Glycoside hydrolase family 38, central domain"/>
    <property type="match status" value="1"/>
</dbReference>
<feature type="domain" description="Glycoside hydrolase family 38 central" evidence="6">
    <location>
        <begin position="502"/>
        <end position="576"/>
    </location>
</feature>
<dbReference type="GO" id="GO:0004559">
    <property type="term" value="F:alpha-mannosidase activity"/>
    <property type="evidence" value="ECO:0007669"/>
    <property type="project" value="InterPro"/>
</dbReference>
<evidence type="ECO:0000313" key="7">
    <source>
        <dbReference type="EMBL" id="KPJ64603.1"/>
    </source>
</evidence>
<dbReference type="InterPro" id="IPR011330">
    <property type="entry name" value="Glyco_hydro/deAcase_b/a-brl"/>
</dbReference>
<reference evidence="7 8" key="1">
    <citation type="journal article" date="2015" name="Microbiome">
        <title>Genomic resolution of linkages in carbon, nitrogen, and sulfur cycling among widespread estuary sediment bacteria.</title>
        <authorList>
            <person name="Baker B.J."/>
            <person name="Lazar C.S."/>
            <person name="Teske A.P."/>
            <person name="Dick G.J."/>
        </authorList>
    </citation>
    <scope>NUCLEOTIDE SEQUENCE [LARGE SCALE GENOMIC DNA]</scope>
    <source>
        <strain evidence="7">DG_56</strain>
    </source>
</reference>
<feature type="non-terminal residue" evidence="7">
    <location>
        <position position="939"/>
    </location>
</feature>
<dbReference type="Pfam" id="PF01074">
    <property type="entry name" value="Glyco_hydro_38N"/>
    <property type="match status" value="1"/>
</dbReference>
<feature type="signal peptide" evidence="5">
    <location>
        <begin position="1"/>
        <end position="24"/>
    </location>
</feature>
<name>A0A0S7XQY0_9BACT</name>
<dbReference type="InterPro" id="IPR000602">
    <property type="entry name" value="Glyco_hydro_38_N"/>
</dbReference>
<dbReference type="SUPFAM" id="SSF74650">
    <property type="entry name" value="Galactose mutarotase-like"/>
    <property type="match status" value="1"/>
</dbReference>
<dbReference type="SMART" id="SM00872">
    <property type="entry name" value="Alpha-mann_mid"/>
    <property type="match status" value="1"/>
</dbReference>
<dbReference type="InterPro" id="IPR011682">
    <property type="entry name" value="Glyco_hydro_38_C"/>
</dbReference>
<evidence type="ECO:0000256" key="3">
    <source>
        <dbReference type="ARBA" id="ARBA00022801"/>
    </source>
</evidence>
<organism evidence="7 8">
    <name type="scientific">candidate division KD3-62 bacterium DG_56</name>
    <dbReference type="NCBI Taxonomy" id="1704032"/>
    <lineage>
        <taxon>Bacteria</taxon>
        <taxon>candidate division KD3-62</taxon>
    </lineage>
</organism>
<sequence length="939" mass="104678">MRRALSTYVLTIAACLVFTSAALAVAGGPFADLDQIADMTLKDWRGHLGDVKGAEAVGFDDHDWATVSPGFQWEGANTIYWVRKRVTVPEQMAGKPVAGQKLYFVTGFDDAGTIHVNGERRQDFDWDRGAVLLTESTKPGDTYLIAVRAINHPGPGRFFFARLTLGGTRSLAQGLRAYQERMNMIRPLAEQDPPNDPDLTRAYRRARALIDPDALPEDDSAEVRQALKDAIALLSPQIKKYTIYLVGHAHIDMNWLWLWPETVEVCRNTFTEMLQRMDEFPDFKFSQSQAATYLAMQEYHPDVLAGIRRRIADGRWDVTAGTWVEGDMNMASGEAIVRQIMYSKRYFKEKFGVDDIRICWEPDTFGHAWSVPQMLRKAGLENYFFCRCAPGPATFWWQGIDGSRVLAYASPRWYGEGIDNGTTELIYRLGADLGLRESMAVYGRGDHGGGPRLQDIKNALDMNDDPLMPTLKFARACDFYDRVREAKPDLPVIDRELNFTFEGCYTTHADVKRWNRESENLLPTAEAFSAIAVGLGIDYPRSKFVTAWRNTCFNQFHDIFDGSSIHDAYPYSLALFEETSKIGKAALDKALDAVVAEIDLRGVGDPVAVFNPLPWRRTDVVRMSAAPRWLGGTVTVVDPLGARAPHQVITREHAAPEMVFVASDVPAMGYAVYRVIHVPDGHPPGPASTGSLVLREEPDVIVIGNEFFTVRVDRKDGTIVGIYDERAKLEVLAGEARANMMEALFEKPHGMSAWNIGEIANTEALTGPAQVSVGTTGPAQVSVIVTREWRDSNFRQEIILRPGIPRVDLAYSVDWRELGGSNVNAPMIKAAFPVAVEDATATFEIPNAAIERPANGREVPAQKWIDLSARDYGVSLLNNCKYGHDVNGQVMRVTLLRSSYDPDPRPDFGHHEILLGLYPHAGDWRTAGTVRRGYELNNP</sequence>
<dbReference type="GO" id="GO:0006013">
    <property type="term" value="P:mannose metabolic process"/>
    <property type="evidence" value="ECO:0007669"/>
    <property type="project" value="InterPro"/>
</dbReference>
<dbReference type="GO" id="GO:0009313">
    <property type="term" value="P:oligosaccharide catabolic process"/>
    <property type="evidence" value="ECO:0007669"/>
    <property type="project" value="TreeGrafter"/>
</dbReference>
<dbReference type="PANTHER" id="PTHR46017">
    <property type="entry name" value="ALPHA-MANNOSIDASE 2C1"/>
    <property type="match status" value="1"/>
</dbReference>
<gene>
    <name evidence="7" type="ORF">AMK68_01205</name>
</gene>
<dbReference type="Gene3D" id="3.20.110.10">
    <property type="entry name" value="Glycoside hydrolase 38, N terminal domain"/>
    <property type="match status" value="1"/>
</dbReference>
<feature type="chain" id="PRO_5006640191" description="Glycoside hydrolase family 38 central domain-containing protein" evidence="5">
    <location>
        <begin position="25"/>
        <end position="939"/>
    </location>
</feature>
<keyword evidence="3" id="KW-0378">Hydrolase</keyword>
<evidence type="ECO:0000256" key="4">
    <source>
        <dbReference type="ARBA" id="ARBA00023295"/>
    </source>
</evidence>
<dbReference type="PROSITE" id="PS51257">
    <property type="entry name" value="PROKAR_LIPOPROTEIN"/>
    <property type="match status" value="1"/>
</dbReference>
<dbReference type="SUPFAM" id="SSF88688">
    <property type="entry name" value="Families 57/38 glycoside transferase middle domain"/>
    <property type="match status" value="1"/>
</dbReference>
<dbReference type="InterPro" id="IPR015341">
    <property type="entry name" value="Glyco_hydro_38_cen"/>
</dbReference>
<dbReference type="Proteomes" id="UP000052020">
    <property type="component" value="Unassembled WGS sequence"/>
</dbReference>
<evidence type="ECO:0000256" key="1">
    <source>
        <dbReference type="ARBA" id="ARBA00009792"/>
    </source>
</evidence>
<evidence type="ECO:0000256" key="2">
    <source>
        <dbReference type="ARBA" id="ARBA00022723"/>
    </source>
</evidence>
<dbReference type="EMBL" id="LIZY01000017">
    <property type="protein sequence ID" value="KPJ64603.1"/>
    <property type="molecule type" value="Genomic_DNA"/>
</dbReference>
<comment type="similarity">
    <text evidence="1">Belongs to the glycosyl hydrolase 38 family.</text>
</comment>